<accession>A0A6B9ZFC8</accession>
<gene>
    <name evidence="1" type="ORF">GWR21_09715</name>
</gene>
<dbReference type="Proteomes" id="UP000476411">
    <property type="component" value="Chromosome"/>
</dbReference>
<protein>
    <submittedName>
        <fullName evidence="1">Uncharacterized protein</fullName>
    </submittedName>
</protein>
<organism evidence="1 2">
    <name type="scientific">Chitinophaga agri</name>
    <dbReference type="NCBI Taxonomy" id="2703787"/>
    <lineage>
        <taxon>Bacteria</taxon>
        <taxon>Pseudomonadati</taxon>
        <taxon>Bacteroidota</taxon>
        <taxon>Chitinophagia</taxon>
        <taxon>Chitinophagales</taxon>
        <taxon>Chitinophagaceae</taxon>
        <taxon>Chitinophaga</taxon>
    </lineage>
</organism>
<evidence type="ECO:0000313" key="1">
    <source>
        <dbReference type="EMBL" id="QHS59855.1"/>
    </source>
</evidence>
<reference evidence="1 2" key="1">
    <citation type="submission" date="2020-01" db="EMBL/GenBank/DDBJ databases">
        <title>Complete genome sequence of Chitinophaga sp. H33E-04 isolated from quinoa roots.</title>
        <authorList>
            <person name="Weon H.-Y."/>
            <person name="Lee S.A."/>
        </authorList>
    </citation>
    <scope>NUCLEOTIDE SEQUENCE [LARGE SCALE GENOMIC DNA]</scope>
    <source>
        <strain evidence="1 2">H33E-04</strain>
    </source>
</reference>
<sequence>MSLFSVRKMFTGKAARKVTVHAPRIYTVMLTYKGSATTQLKFNMEICRMTVDDDRNHYFQISRSAVRVNDEETADYIAADLAAQCGNVLYPLQVQIGQDGNMTGILNHATILQRWQDKKERLKQYFTGPDAHSYIDATSDTLAEEGNLISAIRHDLFLAAFFHVQFAGNRTGFRVPYHLFPFEIPVMYEATQTGNRMTNNLRQSGRQENGRGTMDIQYAFHRIHGPVQSLQAQWDADRQEKYLQISLTANCVNSDDHSIN</sequence>
<dbReference type="AlphaFoldDB" id="A0A6B9ZFC8"/>
<dbReference type="EMBL" id="CP048113">
    <property type="protein sequence ID" value="QHS59855.1"/>
    <property type="molecule type" value="Genomic_DNA"/>
</dbReference>
<proteinExistence type="predicted"/>
<dbReference type="KEGG" id="chih:GWR21_09715"/>
<name>A0A6B9ZFC8_9BACT</name>
<evidence type="ECO:0000313" key="2">
    <source>
        <dbReference type="Proteomes" id="UP000476411"/>
    </source>
</evidence>
<dbReference type="RefSeq" id="WP_162331550.1">
    <property type="nucleotide sequence ID" value="NZ_CP048113.1"/>
</dbReference>
<keyword evidence="2" id="KW-1185">Reference proteome</keyword>